<evidence type="ECO:0000313" key="2">
    <source>
        <dbReference type="EMBL" id="GAI72727.1"/>
    </source>
</evidence>
<dbReference type="Pfam" id="PF16363">
    <property type="entry name" value="GDP_Man_Dehyd"/>
    <property type="match status" value="1"/>
</dbReference>
<gene>
    <name evidence="2" type="ORF">S12H4_04311</name>
</gene>
<dbReference type="InterPro" id="IPR036291">
    <property type="entry name" value="NAD(P)-bd_dom_sf"/>
</dbReference>
<reference evidence="2" key="1">
    <citation type="journal article" date="2014" name="Front. Microbiol.">
        <title>High frequency of phylogenetically diverse reductive dehalogenase-homologous genes in deep subseafloor sedimentary metagenomes.</title>
        <authorList>
            <person name="Kawai M."/>
            <person name="Futagami T."/>
            <person name="Toyoda A."/>
            <person name="Takaki Y."/>
            <person name="Nishi S."/>
            <person name="Hori S."/>
            <person name="Arai W."/>
            <person name="Tsubouchi T."/>
            <person name="Morono Y."/>
            <person name="Uchiyama I."/>
            <person name="Ito T."/>
            <person name="Fujiyama A."/>
            <person name="Inagaki F."/>
            <person name="Takami H."/>
        </authorList>
    </citation>
    <scope>NUCLEOTIDE SEQUENCE</scope>
    <source>
        <strain evidence="2">Expedition CK06-06</strain>
    </source>
</reference>
<dbReference type="InterPro" id="IPR016040">
    <property type="entry name" value="NAD(P)-bd_dom"/>
</dbReference>
<comment type="caution">
    <text evidence="2">The sequence shown here is derived from an EMBL/GenBank/DDBJ whole genome shotgun (WGS) entry which is preliminary data.</text>
</comment>
<dbReference type="PANTHER" id="PTHR43000">
    <property type="entry name" value="DTDP-D-GLUCOSE 4,6-DEHYDRATASE-RELATED"/>
    <property type="match status" value="1"/>
</dbReference>
<dbReference type="SUPFAM" id="SSF51735">
    <property type="entry name" value="NAD(P)-binding Rossmann-fold domains"/>
    <property type="match status" value="1"/>
</dbReference>
<dbReference type="Gene3D" id="3.90.25.10">
    <property type="entry name" value="UDP-galactose 4-epimerase, domain 1"/>
    <property type="match status" value="1"/>
</dbReference>
<accession>X1QVX1</accession>
<name>X1QVX1_9ZZZZ</name>
<dbReference type="EMBL" id="BARW01001313">
    <property type="protein sequence ID" value="GAI72727.1"/>
    <property type="molecule type" value="Genomic_DNA"/>
</dbReference>
<evidence type="ECO:0000259" key="1">
    <source>
        <dbReference type="Pfam" id="PF16363"/>
    </source>
</evidence>
<protein>
    <recommendedName>
        <fullName evidence="1">NAD(P)-binding domain-containing protein</fullName>
    </recommendedName>
</protein>
<dbReference type="AlphaFoldDB" id="X1QVX1"/>
<dbReference type="Gene3D" id="3.40.50.720">
    <property type="entry name" value="NAD(P)-binding Rossmann-like Domain"/>
    <property type="match status" value="1"/>
</dbReference>
<feature type="domain" description="NAD(P)-binding" evidence="1">
    <location>
        <begin position="2"/>
        <end position="172"/>
    </location>
</feature>
<proteinExistence type="predicted"/>
<sequence length="206" mass="23900">KVPMDEEHPLKPQSPYAAAKAGADRLAYSYFLTYNLPIVIIRPFNNYGPNQFPEKLIPLFITNAIEDKPLPVYGTGKNTRDWVYVKDCVKAFEKLVDIEIGKIRGEVINIGSGKDTNVLTITDAILSELGKDKTLIKFVEDRLGHVKRHISSTEKAKKIIGWKAGTDFHDGLISTVEWYIKNEEWWRKIKEGKREYKEFYERYYHF</sequence>
<organism evidence="2">
    <name type="scientific">marine sediment metagenome</name>
    <dbReference type="NCBI Taxonomy" id="412755"/>
    <lineage>
        <taxon>unclassified sequences</taxon>
        <taxon>metagenomes</taxon>
        <taxon>ecological metagenomes</taxon>
    </lineage>
</organism>
<feature type="non-terminal residue" evidence="2">
    <location>
        <position position="1"/>
    </location>
</feature>